<evidence type="ECO:0000256" key="1">
    <source>
        <dbReference type="ARBA" id="ARBA00022448"/>
    </source>
</evidence>
<proteinExistence type="predicted"/>
<dbReference type="GO" id="GO:0015910">
    <property type="term" value="P:long-chain fatty acid import into peroxisome"/>
    <property type="evidence" value="ECO:0007669"/>
    <property type="project" value="TreeGrafter"/>
</dbReference>
<dbReference type="GO" id="GO:0042626">
    <property type="term" value="F:ATPase-coupled transmembrane transporter activity"/>
    <property type="evidence" value="ECO:0007669"/>
    <property type="project" value="TreeGrafter"/>
</dbReference>
<dbReference type="PANTHER" id="PTHR11384">
    <property type="entry name" value="ATP-BINDING CASSETTE, SUB-FAMILY D MEMBER"/>
    <property type="match status" value="1"/>
</dbReference>
<keyword evidence="5" id="KW-1185">Reference proteome</keyword>
<dbReference type="GO" id="GO:0042760">
    <property type="term" value="P:very long-chain fatty acid catabolic process"/>
    <property type="evidence" value="ECO:0007669"/>
    <property type="project" value="TreeGrafter"/>
</dbReference>
<keyword evidence="3" id="KW-1133">Transmembrane helix</keyword>
<name>A0A1I7YUS8_9BILA</name>
<dbReference type="GO" id="GO:0005524">
    <property type="term" value="F:ATP binding"/>
    <property type="evidence" value="ECO:0007669"/>
    <property type="project" value="TreeGrafter"/>
</dbReference>
<protein>
    <submittedName>
        <fullName evidence="6">NTP_transf_3 domain-containing protein</fullName>
    </submittedName>
</protein>
<evidence type="ECO:0000256" key="3">
    <source>
        <dbReference type="ARBA" id="ARBA00022989"/>
    </source>
</evidence>
<keyword evidence="2" id="KW-0812">Transmembrane</keyword>
<dbReference type="GO" id="GO:0005324">
    <property type="term" value="F:long-chain fatty acid transmembrane transporter activity"/>
    <property type="evidence" value="ECO:0007669"/>
    <property type="project" value="TreeGrafter"/>
</dbReference>
<dbReference type="AlphaFoldDB" id="A0A1I7YUS8"/>
<dbReference type="InterPro" id="IPR050835">
    <property type="entry name" value="ABC_transporter_sub-D"/>
</dbReference>
<evidence type="ECO:0000313" key="5">
    <source>
        <dbReference type="Proteomes" id="UP000095287"/>
    </source>
</evidence>
<dbReference type="WBParaSite" id="L893_g19934.t1">
    <property type="protein sequence ID" value="L893_g19934.t1"/>
    <property type="gene ID" value="L893_g19934"/>
</dbReference>
<evidence type="ECO:0000313" key="6">
    <source>
        <dbReference type="WBParaSite" id="L893_g19934.t1"/>
    </source>
</evidence>
<evidence type="ECO:0000256" key="2">
    <source>
        <dbReference type="ARBA" id="ARBA00022692"/>
    </source>
</evidence>
<organism evidence="5 6">
    <name type="scientific">Steinernema glaseri</name>
    <dbReference type="NCBI Taxonomy" id="37863"/>
    <lineage>
        <taxon>Eukaryota</taxon>
        <taxon>Metazoa</taxon>
        <taxon>Ecdysozoa</taxon>
        <taxon>Nematoda</taxon>
        <taxon>Chromadorea</taxon>
        <taxon>Rhabditida</taxon>
        <taxon>Tylenchina</taxon>
        <taxon>Panagrolaimomorpha</taxon>
        <taxon>Strongyloidoidea</taxon>
        <taxon>Steinernematidae</taxon>
        <taxon>Steinernema</taxon>
    </lineage>
</organism>
<sequence>MEMHLYRLLRQENISYVSVGHRYSLKQFHDVELHLEGNGDWILRDIDAASLAGEVQSIMESQSMLAM</sequence>
<keyword evidence="4" id="KW-0472">Membrane</keyword>
<dbReference type="GO" id="GO:0005778">
    <property type="term" value="C:peroxisomal membrane"/>
    <property type="evidence" value="ECO:0007669"/>
    <property type="project" value="TreeGrafter"/>
</dbReference>
<dbReference type="Proteomes" id="UP000095287">
    <property type="component" value="Unplaced"/>
</dbReference>
<keyword evidence="1" id="KW-0813">Transport</keyword>
<evidence type="ECO:0000256" key="4">
    <source>
        <dbReference type="ARBA" id="ARBA00023136"/>
    </source>
</evidence>
<accession>A0A1I7YUS8</accession>
<dbReference type="GO" id="GO:0007031">
    <property type="term" value="P:peroxisome organization"/>
    <property type="evidence" value="ECO:0007669"/>
    <property type="project" value="TreeGrafter"/>
</dbReference>
<dbReference type="GO" id="GO:0006635">
    <property type="term" value="P:fatty acid beta-oxidation"/>
    <property type="evidence" value="ECO:0007669"/>
    <property type="project" value="TreeGrafter"/>
</dbReference>
<dbReference type="PANTHER" id="PTHR11384:SF59">
    <property type="entry name" value="LYSOSOMAL COBALAMIN TRANSPORTER ABCD4"/>
    <property type="match status" value="1"/>
</dbReference>
<reference evidence="6" key="1">
    <citation type="submission" date="2016-11" db="UniProtKB">
        <authorList>
            <consortium name="WormBaseParasite"/>
        </authorList>
    </citation>
    <scope>IDENTIFICATION</scope>
</reference>